<dbReference type="GO" id="GO:0005634">
    <property type="term" value="C:nucleus"/>
    <property type="evidence" value="ECO:0007669"/>
    <property type="project" value="TreeGrafter"/>
</dbReference>
<keyword evidence="5" id="KW-1185">Reference proteome</keyword>
<proteinExistence type="predicted"/>
<keyword evidence="1" id="KW-0175">Coiled coil</keyword>
<dbReference type="PANTHER" id="PTHR15885:SF1">
    <property type="entry name" value="COILED-COIL DOMAIN-CONTAINING PROTEIN 174"/>
    <property type="match status" value="1"/>
</dbReference>
<dbReference type="EMBL" id="FZQP02002225">
    <property type="protein sequence ID" value="VVC95150.1"/>
    <property type="molecule type" value="Genomic_DNA"/>
</dbReference>
<feature type="compositionally biased region" description="Basic and acidic residues" evidence="2">
    <location>
        <begin position="314"/>
        <end position="323"/>
    </location>
</feature>
<evidence type="ECO:0000256" key="2">
    <source>
        <dbReference type="SAM" id="MobiDB-lite"/>
    </source>
</evidence>
<name>A0A5E4QBQ8_9NEOP</name>
<dbReference type="Proteomes" id="UP000324832">
    <property type="component" value="Unassembled WGS sequence"/>
</dbReference>
<protein>
    <recommendedName>
        <fullName evidence="3">CCDC174 alpha/beta GRSR domain-containing protein</fullName>
    </recommendedName>
</protein>
<gene>
    <name evidence="4" type="ORF">LSINAPIS_LOCUS6936</name>
</gene>
<feature type="non-terminal residue" evidence="4">
    <location>
        <position position="323"/>
    </location>
</feature>
<feature type="domain" description="CCDC174 alpha/beta GRSR" evidence="3">
    <location>
        <begin position="148"/>
        <end position="176"/>
    </location>
</feature>
<dbReference type="Pfam" id="PF13300">
    <property type="entry name" value="DUF4078"/>
    <property type="match status" value="1"/>
</dbReference>
<dbReference type="InterPro" id="IPR057464">
    <property type="entry name" value="CCDC174_GRSR"/>
</dbReference>
<feature type="region of interest" description="Disordered" evidence="2">
    <location>
        <begin position="30"/>
        <end position="62"/>
    </location>
</feature>
<feature type="region of interest" description="Disordered" evidence="2">
    <location>
        <begin position="116"/>
        <end position="144"/>
    </location>
</feature>
<sequence length="323" mass="37498">MNESDSKKINFNKSTLFSLKAELLKKQEEVKGKKNLPQHKIDNFKPSIKTTDGNQSEFKKEKRSLRDNLKAVDTDELEACRKSKLALEKKAQLYDHLSDAVGDSKLASQFLVDFKEKKQQDTSTAETNHTEDNETVSTTHDEGDDGEWVQFTDCLGRTRKCLKSDLDLYKNRDEELLKAMPRKQGSVDDTEPQITEQPEKTILVQKTNDYLQSLRDKWEEKEKELLAKVKDIHYQDLLFDEARMHGIGYYSFSTDETERQKQMAELMKRRQETLQAQREAEEIRKKRDELVAARVAAARARQRMRAGLPSEDAEDRKDAFLES</sequence>
<evidence type="ECO:0000259" key="3">
    <source>
        <dbReference type="Pfam" id="PF25449"/>
    </source>
</evidence>
<dbReference type="AlphaFoldDB" id="A0A5E4QBQ8"/>
<evidence type="ECO:0000256" key="1">
    <source>
        <dbReference type="ARBA" id="ARBA00023054"/>
    </source>
</evidence>
<organism evidence="4 5">
    <name type="scientific">Leptidea sinapis</name>
    <dbReference type="NCBI Taxonomy" id="189913"/>
    <lineage>
        <taxon>Eukaryota</taxon>
        <taxon>Metazoa</taxon>
        <taxon>Ecdysozoa</taxon>
        <taxon>Arthropoda</taxon>
        <taxon>Hexapoda</taxon>
        <taxon>Insecta</taxon>
        <taxon>Pterygota</taxon>
        <taxon>Neoptera</taxon>
        <taxon>Endopterygota</taxon>
        <taxon>Lepidoptera</taxon>
        <taxon>Glossata</taxon>
        <taxon>Ditrysia</taxon>
        <taxon>Papilionoidea</taxon>
        <taxon>Pieridae</taxon>
        <taxon>Dismorphiinae</taxon>
        <taxon>Leptidea</taxon>
    </lineage>
</organism>
<accession>A0A5E4QBQ8</accession>
<dbReference type="InterPro" id="IPR025066">
    <property type="entry name" value="CCDC174-like"/>
</dbReference>
<feature type="region of interest" description="Disordered" evidence="2">
    <location>
        <begin position="301"/>
        <end position="323"/>
    </location>
</feature>
<dbReference type="Pfam" id="PF25449">
    <property type="entry name" value="CCDC174_GRSR"/>
    <property type="match status" value="1"/>
</dbReference>
<reference evidence="4 5" key="1">
    <citation type="submission" date="2017-07" db="EMBL/GenBank/DDBJ databases">
        <authorList>
            <person name="Talla V."/>
            <person name="Backstrom N."/>
        </authorList>
    </citation>
    <scope>NUCLEOTIDE SEQUENCE [LARGE SCALE GENOMIC DNA]</scope>
</reference>
<dbReference type="PANTHER" id="PTHR15885">
    <property type="entry name" value="COILED-COIL DOMAIN-CONTAINING PROTEIN 174"/>
    <property type="match status" value="1"/>
</dbReference>
<evidence type="ECO:0000313" key="4">
    <source>
        <dbReference type="EMBL" id="VVC95150.1"/>
    </source>
</evidence>
<evidence type="ECO:0000313" key="5">
    <source>
        <dbReference type="Proteomes" id="UP000324832"/>
    </source>
</evidence>